<evidence type="ECO:0000256" key="9">
    <source>
        <dbReference type="ARBA" id="ARBA00023136"/>
    </source>
</evidence>
<feature type="domain" description="ABC transporter" evidence="11">
    <location>
        <begin position="339"/>
        <end position="569"/>
    </location>
</feature>
<evidence type="ECO:0000313" key="13">
    <source>
        <dbReference type="EMBL" id="PRY23987.1"/>
    </source>
</evidence>
<dbReference type="CDD" id="cd07346">
    <property type="entry name" value="ABC_6TM_exporters"/>
    <property type="match status" value="1"/>
</dbReference>
<dbReference type="InterPro" id="IPR011527">
    <property type="entry name" value="ABC1_TM_dom"/>
</dbReference>
<dbReference type="GO" id="GO:0140359">
    <property type="term" value="F:ABC-type transporter activity"/>
    <property type="evidence" value="ECO:0007669"/>
    <property type="project" value="InterPro"/>
</dbReference>
<name>A0A2T0RS88_9ACTN</name>
<dbReference type="Proteomes" id="UP000239209">
    <property type="component" value="Unassembled WGS sequence"/>
</dbReference>
<dbReference type="PANTHER" id="PTHR24221:SF654">
    <property type="entry name" value="ATP-BINDING CASSETTE SUB-FAMILY B MEMBER 6"/>
    <property type="match status" value="1"/>
</dbReference>
<organism evidence="13 14">
    <name type="scientific">Pseudosporangium ferrugineum</name>
    <dbReference type="NCBI Taxonomy" id="439699"/>
    <lineage>
        <taxon>Bacteria</taxon>
        <taxon>Bacillati</taxon>
        <taxon>Actinomycetota</taxon>
        <taxon>Actinomycetes</taxon>
        <taxon>Micromonosporales</taxon>
        <taxon>Micromonosporaceae</taxon>
        <taxon>Pseudosporangium</taxon>
    </lineage>
</organism>
<proteinExistence type="predicted"/>
<dbReference type="PROSITE" id="PS50929">
    <property type="entry name" value="ABC_TM1F"/>
    <property type="match status" value="1"/>
</dbReference>
<dbReference type="OrthoDB" id="9806127at2"/>
<dbReference type="RefSeq" id="WP_106129384.1">
    <property type="nucleotide sequence ID" value="NZ_PVZG01000014.1"/>
</dbReference>
<feature type="domain" description="ABC transmembrane type-1" evidence="12">
    <location>
        <begin position="27"/>
        <end position="309"/>
    </location>
</feature>
<gene>
    <name evidence="13" type="ORF">CLV70_114120</name>
</gene>
<feature type="transmembrane region" description="Helical" evidence="10">
    <location>
        <begin position="257"/>
        <end position="273"/>
    </location>
</feature>
<keyword evidence="14" id="KW-1185">Reference proteome</keyword>
<dbReference type="FunFam" id="3.40.50.300:FF:001001">
    <property type="entry name" value="Multidrug ABC transporter ATP-binding protein"/>
    <property type="match status" value="1"/>
</dbReference>
<comment type="subcellular location">
    <subcellularLocation>
        <location evidence="1">Cell membrane</location>
        <topology evidence="1">Multi-pass membrane protein</topology>
    </subcellularLocation>
</comment>
<dbReference type="AlphaFoldDB" id="A0A2T0RS88"/>
<dbReference type="PANTHER" id="PTHR24221">
    <property type="entry name" value="ATP-BINDING CASSETTE SUB-FAMILY B"/>
    <property type="match status" value="1"/>
</dbReference>
<evidence type="ECO:0000256" key="10">
    <source>
        <dbReference type="SAM" id="Phobius"/>
    </source>
</evidence>
<dbReference type="Pfam" id="PF00005">
    <property type="entry name" value="ABC_tran"/>
    <property type="match status" value="1"/>
</dbReference>
<keyword evidence="7 13" id="KW-0067">ATP-binding</keyword>
<reference evidence="13 14" key="1">
    <citation type="submission" date="2018-03" db="EMBL/GenBank/DDBJ databases">
        <title>Genomic Encyclopedia of Archaeal and Bacterial Type Strains, Phase II (KMG-II): from individual species to whole genera.</title>
        <authorList>
            <person name="Goeker M."/>
        </authorList>
    </citation>
    <scope>NUCLEOTIDE SEQUENCE [LARGE SCALE GENOMIC DNA]</scope>
    <source>
        <strain evidence="13 14">DSM 45348</strain>
    </source>
</reference>
<keyword evidence="9 10" id="KW-0472">Membrane</keyword>
<keyword evidence="2" id="KW-0813">Transport</keyword>
<dbReference type="Gene3D" id="1.20.1560.10">
    <property type="entry name" value="ABC transporter type 1, transmembrane domain"/>
    <property type="match status" value="1"/>
</dbReference>
<dbReference type="Pfam" id="PF00664">
    <property type="entry name" value="ABC_membrane"/>
    <property type="match status" value="1"/>
</dbReference>
<evidence type="ECO:0000313" key="14">
    <source>
        <dbReference type="Proteomes" id="UP000239209"/>
    </source>
</evidence>
<dbReference type="InterPro" id="IPR003439">
    <property type="entry name" value="ABC_transporter-like_ATP-bd"/>
</dbReference>
<keyword evidence="6" id="KW-0547">Nucleotide-binding</keyword>
<evidence type="ECO:0000256" key="8">
    <source>
        <dbReference type="ARBA" id="ARBA00022989"/>
    </source>
</evidence>
<comment type="caution">
    <text evidence="13">The sequence shown here is derived from an EMBL/GenBank/DDBJ whole genome shotgun (WGS) entry which is preliminary data.</text>
</comment>
<keyword evidence="5 10" id="KW-0812">Transmembrane</keyword>
<dbReference type="SUPFAM" id="SSF52540">
    <property type="entry name" value="P-loop containing nucleoside triphosphate hydrolases"/>
    <property type="match status" value="1"/>
</dbReference>
<dbReference type="EMBL" id="PVZG01000014">
    <property type="protein sequence ID" value="PRY23987.1"/>
    <property type="molecule type" value="Genomic_DNA"/>
</dbReference>
<dbReference type="InterPro" id="IPR036640">
    <property type="entry name" value="ABC1_TM_sf"/>
</dbReference>
<evidence type="ECO:0000259" key="11">
    <source>
        <dbReference type="PROSITE" id="PS50893"/>
    </source>
</evidence>
<feature type="transmembrane region" description="Helical" evidence="10">
    <location>
        <begin position="63"/>
        <end position="88"/>
    </location>
</feature>
<dbReference type="PROSITE" id="PS50893">
    <property type="entry name" value="ABC_TRANSPORTER_2"/>
    <property type="match status" value="1"/>
</dbReference>
<dbReference type="GO" id="GO:0034040">
    <property type="term" value="F:ATPase-coupled lipid transmembrane transporter activity"/>
    <property type="evidence" value="ECO:0007669"/>
    <property type="project" value="TreeGrafter"/>
</dbReference>
<evidence type="ECO:0000256" key="6">
    <source>
        <dbReference type="ARBA" id="ARBA00022741"/>
    </source>
</evidence>
<keyword evidence="3" id="KW-1003">Cell membrane</keyword>
<evidence type="ECO:0000256" key="3">
    <source>
        <dbReference type="ARBA" id="ARBA00022475"/>
    </source>
</evidence>
<evidence type="ECO:0000256" key="1">
    <source>
        <dbReference type="ARBA" id="ARBA00004651"/>
    </source>
</evidence>
<feature type="transmembrane region" description="Helical" evidence="10">
    <location>
        <begin position="166"/>
        <end position="185"/>
    </location>
</feature>
<evidence type="ECO:0000256" key="4">
    <source>
        <dbReference type="ARBA" id="ARBA00022519"/>
    </source>
</evidence>
<evidence type="ECO:0000259" key="12">
    <source>
        <dbReference type="PROSITE" id="PS50929"/>
    </source>
</evidence>
<dbReference type="InterPro" id="IPR003593">
    <property type="entry name" value="AAA+_ATPase"/>
</dbReference>
<dbReference type="GO" id="GO:0005524">
    <property type="term" value="F:ATP binding"/>
    <property type="evidence" value="ECO:0007669"/>
    <property type="project" value="UniProtKB-KW"/>
</dbReference>
<protein>
    <submittedName>
        <fullName evidence="13">ATP-binding cassette subfamily C protein</fullName>
    </submittedName>
</protein>
<dbReference type="GO" id="GO:0016887">
    <property type="term" value="F:ATP hydrolysis activity"/>
    <property type="evidence" value="ECO:0007669"/>
    <property type="project" value="InterPro"/>
</dbReference>
<feature type="transmembrane region" description="Helical" evidence="10">
    <location>
        <begin position="26"/>
        <end position="51"/>
    </location>
</feature>
<keyword evidence="8 10" id="KW-1133">Transmembrane helix</keyword>
<evidence type="ECO:0000256" key="2">
    <source>
        <dbReference type="ARBA" id="ARBA00022448"/>
    </source>
</evidence>
<accession>A0A2T0RS88</accession>
<dbReference type="Gene3D" id="3.40.50.300">
    <property type="entry name" value="P-loop containing nucleotide triphosphate hydrolases"/>
    <property type="match status" value="1"/>
</dbReference>
<dbReference type="GO" id="GO:0005886">
    <property type="term" value="C:plasma membrane"/>
    <property type="evidence" value="ECO:0007669"/>
    <property type="project" value="UniProtKB-SubCell"/>
</dbReference>
<dbReference type="SUPFAM" id="SSF90123">
    <property type="entry name" value="ABC transporter transmembrane region"/>
    <property type="match status" value="1"/>
</dbReference>
<dbReference type="SMART" id="SM00382">
    <property type="entry name" value="AAA"/>
    <property type="match status" value="1"/>
</dbReference>
<keyword evidence="4" id="KW-0997">Cell inner membrane</keyword>
<sequence length="583" mass="59949">MKLPIATAAESRAWLRSELRGRPGEVAGTLAVGVLAAAASIVPVYALGLLVDRVRAGAGTSAIVGISVVIVVAALAGGLATGLGSYLVGRLGARMLADLREATVATALRLPARVLDRAGRGDLLSRVGADIAAVGKAVSDVLPQMISALLLGVLSLAAMAGLDWRLGLAGALAVPFYVLALRWYLPRSAPRYAQERAAVAERSQLLVESMQGLRTVHAYRLEDRHLRAIDGASAQARDISVNVFTLFTRFVGRVNRAEFLGLAAILVVGFLLVRDGAVTVGETSAAALLFHRLFNPVSTLLFTFDEVQAAGASLARLVGVLRMPVEERSGGRAPADSSLTLDDVSFSYDGVTPVLRNVSLRVEPGERVALVGATGAGKTTAASIAAGILRPGSGAARVDGVPVTDLPAHTVAIVSQETHVFAGPLAEDLLLARPEAGPAEVEAALAAVGALEWARALPEGLATVVGDGGHHLTAAQAQQLALARLVLLDPAVAVLDEATAEAGSSGARALEEAAAAALDGRTALVVAHRLTQAAAADRVVVMEHGSIVESGAHAELVAAGGRYARLWAAWESRAPANAETRLG</sequence>
<dbReference type="InterPro" id="IPR027417">
    <property type="entry name" value="P-loop_NTPase"/>
</dbReference>
<evidence type="ECO:0000256" key="7">
    <source>
        <dbReference type="ARBA" id="ARBA00022840"/>
    </source>
</evidence>
<dbReference type="InterPro" id="IPR039421">
    <property type="entry name" value="Type_1_exporter"/>
</dbReference>
<evidence type="ECO:0000256" key="5">
    <source>
        <dbReference type="ARBA" id="ARBA00022692"/>
    </source>
</evidence>